<accession>A0A392NNU0</accession>
<reference evidence="2 3" key="1">
    <citation type="journal article" date="2018" name="Front. Plant Sci.">
        <title>Red Clover (Trifolium pratense) and Zigzag Clover (T. medium) - A Picture of Genomic Similarities and Differences.</title>
        <authorList>
            <person name="Dluhosova J."/>
            <person name="Istvanek J."/>
            <person name="Nedelnik J."/>
            <person name="Repkova J."/>
        </authorList>
    </citation>
    <scope>NUCLEOTIDE SEQUENCE [LARGE SCALE GENOMIC DNA]</scope>
    <source>
        <strain evidence="3">cv. 10/8</strain>
        <tissue evidence="2">Leaf</tissue>
    </source>
</reference>
<protein>
    <submittedName>
        <fullName evidence="2">Putative IMP dehydrogenase/GMP reductase</fullName>
    </submittedName>
</protein>
<feature type="domain" description="Aminotransferase-like plant mobile" evidence="1">
    <location>
        <begin position="1"/>
        <end position="68"/>
    </location>
</feature>
<dbReference type="EMBL" id="LXQA010045024">
    <property type="protein sequence ID" value="MCI01034.1"/>
    <property type="molecule type" value="Genomic_DNA"/>
</dbReference>
<evidence type="ECO:0000313" key="2">
    <source>
        <dbReference type="EMBL" id="MCI01034.1"/>
    </source>
</evidence>
<proteinExistence type="predicted"/>
<evidence type="ECO:0000313" key="3">
    <source>
        <dbReference type="Proteomes" id="UP000265520"/>
    </source>
</evidence>
<keyword evidence="3" id="KW-1185">Reference proteome</keyword>
<dbReference type="PANTHER" id="PTHR46033:SF1">
    <property type="entry name" value="PROTEIN MAIN-LIKE 2"/>
    <property type="match status" value="1"/>
</dbReference>
<dbReference type="Proteomes" id="UP000265520">
    <property type="component" value="Unassembled WGS sequence"/>
</dbReference>
<dbReference type="InterPro" id="IPR019557">
    <property type="entry name" value="AminoTfrase-like_pln_mobile"/>
</dbReference>
<sequence length="141" mass="16452">MLYVVGTIIFSSKSNSYVDLTYLLYLRDIELVNMYAWGPITLSFLYKELSNATVPKCKYLACYTTLLQPFNLYSGWIICGPIKVWYLPERVMRQFGYVQTIPRHPHHSAPVNISPQQIDFQFARFMDRVLTPQMLGTHALY</sequence>
<dbReference type="AlphaFoldDB" id="A0A392NNU0"/>
<dbReference type="GO" id="GO:0010073">
    <property type="term" value="P:meristem maintenance"/>
    <property type="evidence" value="ECO:0007669"/>
    <property type="project" value="InterPro"/>
</dbReference>
<comment type="caution">
    <text evidence="2">The sequence shown here is derived from an EMBL/GenBank/DDBJ whole genome shotgun (WGS) entry which is preliminary data.</text>
</comment>
<name>A0A392NNU0_9FABA</name>
<dbReference type="PANTHER" id="PTHR46033">
    <property type="entry name" value="PROTEIN MAIN-LIKE 2"/>
    <property type="match status" value="1"/>
</dbReference>
<dbReference type="InterPro" id="IPR044824">
    <property type="entry name" value="MAIN-like"/>
</dbReference>
<organism evidence="2 3">
    <name type="scientific">Trifolium medium</name>
    <dbReference type="NCBI Taxonomy" id="97028"/>
    <lineage>
        <taxon>Eukaryota</taxon>
        <taxon>Viridiplantae</taxon>
        <taxon>Streptophyta</taxon>
        <taxon>Embryophyta</taxon>
        <taxon>Tracheophyta</taxon>
        <taxon>Spermatophyta</taxon>
        <taxon>Magnoliopsida</taxon>
        <taxon>eudicotyledons</taxon>
        <taxon>Gunneridae</taxon>
        <taxon>Pentapetalae</taxon>
        <taxon>rosids</taxon>
        <taxon>fabids</taxon>
        <taxon>Fabales</taxon>
        <taxon>Fabaceae</taxon>
        <taxon>Papilionoideae</taxon>
        <taxon>50 kb inversion clade</taxon>
        <taxon>NPAAA clade</taxon>
        <taxon>Hologalegina</taxon>
        <taxon>IRL clade</taxon>
        <taxon>Trifolieae</taxon>
        <taxon>Trifolium</taxon>
    </lineage>
</organism>
<evidence type="ECO:0000259" key="1">
    <source>
        <dbReference type="Pfam" id="PF10536"/>
    </source>
</evidence>
<dbReference type="Pfam" id="PF10536">
    <property type="entry name" value="PMD"/>
    <property type="match status" value="1"/>
</dbReference>